<name>A0A5C6F3D8_9BACT</name>
<evidence type="ECO:0000313" key="3">
    <source>
        <dbReference type="EMBL" id="TWU56323.1"/>
    </source>
</evidence>
<dbReference type="RefSeq" id="WP_146534329.1">
    <property type="nucleotide sequence ID" value="NZ_SJPX01000002.1"/>
</dbReference>
<dbReference type="Pfam" id="PF14534">
    <property type="entry name" value="DUF4440"/>
    <property type="match status" value="1"/>
</dbReference>
<feature type="domain" description="DUF4440" evidence="2">
    <location>
        <begin position="33"/>
        <end position="138"/>
    </location>
</feature>
<proteinExistence type="predicted"/>
<dbReference type="InterPro" id="IPR011944">
    <property type="entry name" value="Steroid_delta5-4_isomerase"/>
</dbReference>
<dbReference type="OrthoDB" id="263788at2"/>
<accession>A0A5C6F3D8</accession>
<keyword evidence="4" id="KW-1185">Reference proteome</keyword>
<evidence type="ECO:0000313" key="4">
    <source>
        <dbReference type="Proteomes" id="UP000317977"/>
    </source>
</evidence>
<keyword evidence="1" id="KW-0732">Signal</keyword>
<protein>
    <recommendedName>
        <fullName evidence="2">DUF4440 domain-containing protein</fullName>
    </recommendedName>
</protein>
<sequence precursor="true">MKKLFAIYIASLIVFVPAAAAEPASGDMKAISNAVEGYVKDFNDGNVAGIASRWMENGQVTDSEGNVTKGRDKLSEQLSAYFAEVKDPKLSVDVKSIEMISPNVARETGVSTIFASEQVLERTDYVAVHVKIESGWKIDSIIESTHVDAAPSNYEHLKNLEWMIGTWSAGDEQSSITTTCRWSKNQNFIIRSFEVQDGAEDSFEGTQVVGWDPVNEAIRSWTFDSDGGYAAGRWKIEDGRYLESSKSILADGRVGSSTHIYQLGSDGSVSYQAIARQVDDELLPSVGPVTLNRGE</sequence>
<evidence type="ECO:0000259" key="2">
    <source>
        <dbReference type="Pfam" id="PF14534"/>
    </source>
</evidence>
<dbReference type="Gene3D" id="3.10.450.50">
    <property type="match status" value="1"/>
</dbReference>
<evidence type="ECO:0000256" key="1">
    <source>
        <dbReference type="SAM" id="SignalP"/>
    </source>
</evidence>
<dbReference type="Proteomes" id="UP000317977">
    <property type="component" value="Unassembled WGS sequence"/>
</dbReference>
<dbReference type="EMBL" id="SJPX01000002">
    <property type="protein sequence ID" value="TWU56323.1"/>
    <property type="molecule type" value="Genomic_DNA"/>
</dbReference>
<dbReference type="InterPro" id="IPR027843">
    <property type="entry name" value="DUF4440"/>
</dbReference>
<dbReference type="SUPFAM" id="SSF54427">
    <property type="entry name" value="NTF2-like"/>
    <property type="match status" value="1"/>
</dbReference>
<dbReference type="AlphaFoldDB" id="A0A5C6F3D8"/>
<feature type="chain" id="PRO_5022668124" description="DUF4440 domain-containing protein" evidence="1">
    <location>
        <begin position="21"/>
        <end position="295"/>
    </location>
</feature>
<dbReference type="InterPro" id="IPR032710">
    <property type="entry name" value="NTF2-like_dom_sf"/>
</dbReference>
<comment type="caution">
    <text evidence="3">The sequence shown here is derived from an EMBL/GenBank/DDBJ whole genome shotgun (WGS) entry which is preliminary data.</text>
</comment>
<organism evidence="3 4">
    <name type="scientific">Rubripirellula reticaptiva</name>
    <dbReference type="NCBI Taxonomy" id="2528013"/>
    <lineage>
        <taxon>Bacteria</taxon>
        <taxon>Pseudomonadati</taxon>
        <taxon>Planctomycetota</taxon>
        <taxon>Planctomycetia</taxon>
        <taxon>Pirellulales</taxon>
        <taxon>Pirellulaceae</taxon>
        <taxon>Rubripirellula</taxon>
    </lineage>
</organism>
<reference evidence="3 4" key="1">
    <citation type="submission" date="2019-02" db="EMBL/GenBank/DDBJ databases">
        <title>Deep-cultivation of Planctomycetes and their phenomic and genomic characterization uncovers novel biology.</title>
        <authorList>
            <person name="Wiegand S."/>
            <person name="Jogler M."/>
            <person name="Boedeker C."/>
            <person name="Pinto D."/>
            <person name="Vollmers J."/>
            <person name="Rivas-Marin E."/>
            <person name="Kohn T."/>
            <person name="Peeters S.H."/>
            <person name="Heuer A."/>
            <person name="Rast P."/>
            <person name="Oberbeckmann S."/>
            <person name="Bunk B."/>
            <person name="Jeske O."/>
            <person name="Meyerdierks A."/>
            <person name="Storesund J.E."/>
            <person name="Kallscheuer N."/>
            <person name="Luecker S."/>
            <person name="Lage O.M."/>
            <person name="Pohl T."/>
            <person name="Merkel B.J."/>
            <person name="Hornburger P."/>
            <person name="Mueller R.-W."/>
            <person name="Bruemmer F."/>
            <person name="Labrenz M."/>
            <person name="Spormann A.M."/>
            <person name="Op Den Camp H."/>
            <person name="Overmann J."/>
            <person name="Amann R."/>
            <person name="Jetten M.S.M."/>
            <person name="Mascher T."/>
            <person name="Medema M.H."/>
            <person name="Devos D.P."/>
            <person name="Kaster A.-K."/>
            <person name="Ovreas L."/>
            <person name="Rohde M."/>
            <person name="Galperin M.Y."/>
            <person name="Jogler C."/>
        </authorList>
    </citation>
    <scope>NUCLEOTIDE SEQUENCE [LARGE SCALE GENOMIC DNA]</scope>
    <source>
        <strain evidence="3 4">Poly59</strain>
    </source>
</reference>
<gene>
    <name evidence="3" type="ORF">Poly59_26270</name>
</gene>
<feature type="signal peptide" evidence="1">
    <location>
        <begin position="1"/>
        <end position="20"/>
    </location>
</feature>
<dbReference type="NCBIfam" id="TIGR02246">
    <property type="entry name" value="SgcJ/EcaC family oxidoreductase"/>
    <property type="match status" value="1"/>
</dbReference>